<dbReference type="InterPro" id="IPR011256">
    <property type="entry name" value="Reg_factor_effector_dom_sf"/>
</dbReference>
<organism evidence="1 2">
    <name type="scientific">Enterococcus larvae</name>
    <dbReference type="NCBI Taxonomy" id="2794352"/>
    <lineage>
        <taxon>Bacteria</taxon>
        <taxon>Bacillati</taxon>
        <taxon>Bacillota</taxon>
        <taxon>Bacilli</taxon>
        <taxon>Lactobacillales</taxon>
        <taxon>Enterococcaceae</taxon>
        <taxon>Enterococcus</taxon>
    </lineage>
</organism>
<dbReference type="RefSeq" id="WP_209558015.1">
    <property type="nucleotide sequence ID" value="NZ_JAEDXU010000007.1"/>
</dbReference>
<dbReference type="EMBL" id="JAEDXU010000007">
    <property type="protein sequence ID" value="MBP1047227.1"/>
    <property type="molecule type" value="Genomic_DNA"/>
</dbReference>
<dbReference type="Gene3D" id="3.20.80.10">
    <property type="entry name" value="Regulatory factor, effector binding domain"/>
    <property type="match status" value="1"/>
</dbReference>
<protein>
    <submittedName>
        <fullName evidence="1">GyrI-like domain-containing protein</fullName>
    </submittedName>
</protein>
<proteinExistence type="predicted"/>
<dbReference type="Proteomes" id="UP000673375">
    <property type="component" value="Unassembled WGS sequence"/>
</dbReference>
<gene>
    <name evidence="1" type="ORF">I6N96_13170</name>
</gene>
<name>A0ABS4CMP3_9ENTE</name>
<comment type="caution">
    <text evidence="1">The sequence shown here is derived from an EMBL/GenBank/DDBJ whole genome shotgun (WGS) entry which is preliminary data.</text>
</comment>
<accession>A0ABS4CMP3</accession>
<sequence>MSKPEIVVFQLQRESFLFLGIENEIIGAIEEADFVSIWSTFFEVGGFDEIRPFQLENHPPMVIYHKNGGDNLVYFIGSIVGEMSEIPDGYTVRRFPACEFLVITTEWLPTEEDALGEDGLGQCGKYEKNVEIPSGYIRYDGAESQLMLIERENFNTKDGSRYEFWVPIKKIDS</sequence>
<keyword evidence="2" id="KW-1185">Reference proteome</keyword>
<reference evidence="1 2" key="1">
    <citation type="submission" date="2020-12" db="EMBL/GenBank/DDBJ databases">
        <title>Vagococcus allomyrinae sp. nov. and Enterococcus lavae sp. nov., isolated from the larvae of Allomyrina dichotoma.</title>
        <authorList>
            <person name="Lee S.D."/>
        </authorList>
    </citation>
    <scope>NUCLEOTIDE SEQUENCE [LARGE SCALE GENOMIC DNA]</scope>
    <source>
        <strain evidence="1 2">BWM-S5</strain>
    </source>
</reference>
<evidence type="ECO:0000313" key="1">
    <source>
        <dbReference type="EMBL" id="MBP1047227.1"/>
    </source>
</evidence>
<evidence type="ECO:0000313" key="2">
    <source>
        <dbReference type="Proteomes" id="UP000673375"/>
    </source>
</evidence>